<dbReference type="Pfam" id="PF04255">
    <property type="entry name" value="DUF433"/>
    <property type="match status" value="1"/>
</dbReference>
<organism evidence="1 2">
    <name type="scientific">Microcoleus anatoxicus PTRS2</name>
    <dbReference type="NCBI Taxonomy" id="2705321"/>
    <lineage>
        <taxon>Bacteria</taxon>
        <taxon>Bacillati</taxon>
        <taxon>Cyanobacteriota</taxon>
        <taxon>Cyanophyceae</taxon>
        <taxon>Oscillatoriophycideae</taxon>
        <taxon>Oscillatoriales</taxon>
        <taxon>Microcoleaceae</taxon>
        <taxon>Microcoleus</taxon>
        <taxon>Microcoleus anatoxicus</taxon>
    </lineage>
</organism>
<proteinExistence type="predicted"/>
<sequence>MIARTAWVTARTNEKAHNYFRFWRSIMTIKEQLLQTIETLPDDLLAATLKFVQTLQHPIHKTPGICGGAARIRDTRIPVWTIVAYQQQGATEAELLYNYPGLTLQDLQAVTNYYESNREEIELWLAENK</sequence>
<gene>
    <name evidence="1" type="ORF">WMG39_14360</name>
</gene>
<dbReference type="InterPro" id="IPR036388">
    <property type="entry name" value="WH-like_DNA-bd_sf"/>
</dbReference>
<dbReference type="InterPro" id="IPR007367">
    <property type="entry name" value="DUF433"/>
</dbReference>
<comment type="caution">
    <text evidence="1">The sequence shown here is derived from an EMBL/GenBank/DDBJ whole genome shotgun (WGS) entry which is preliminary data.</text>
</comment>
<dbReference type="Gene3D" id="1.10.10.10">
    <property type="entry name" value="Winged helix-like DNA-binding domain superfamily/Winged helix DNA-binding domain"/>
    <property type="match status" value="1"/>
</dbReference>
<name>A0ABU8YPA7_9CYAN</name>
<evidence type="ECO:0000313" key="1">
    <source>
        <dbReference type="EMBL" id="MEK0186021.1"/>
    </source>
</evidence>
<dbReference type="PANTHER" id="PTHR34849:SF4">
    <property type="entry name" value="SLR1209 PROTEIN"/>
    <property type="match status" value="1"/>
</dbReference>
<dbReference type="EMBL" id="JBBLXS010000173">
    <property type="protein sequence ID" value="MEK0186021.1"/>
    <property type="molecule type" value="Genomic_DNA"/>
</dbReference>
<dbReference type="SUPFAM" id="SSF46689">
    <property type="entry name" value="Homeodomain-like"/>
    <property type="match status" value="1"/>
</dbReference>
<protein>
    <submittedName>
        <fullName evidence="1">DUF433 domain-containing protein</fullName>
    </submittedName>
</protein>
<reference evidence="1 2" key="1">
    <citation type="journal article" date="2020" name="Harmful Algae">
        <title>Molecular and morphological characterization of a novel dihydroanatoxin-a producing Microcoleus species (cyanobacteria) from the Russian River, California, USA.</title>
        <authorList>
            <person name="Conklin K.Y."/>
            <person name="Stancheva R."/>
            <person name="Otten T.G."/>
            <person name="Fadness R."/>
            <person name="Boyer G.L."/>
            <person name="Read B."/>
            <person name="Zhang X."/>
            <person name="Sheath R.G."/>
        </authorList>
    </citation>
    <scope>NUCLEOTIDE SEQUENCE [LARGE SCALE GENOMIC DNA]</scope>
    <source>
        <strain evidence="1 2">PTRS2</strain>
    </source>
</reference>
<evidence type="ECO:0000313" key="2">
    <source>
        <dbReference type="Proteomes" id="UP001384579"/>
    </source>
</evidence>
<dbReference type="InterPro" id="IPR009057">
    <property type="entry name" value="Homeodomain-like_sf"/>
</dbReference>
<dbReference type="Proteomes" id="UP001384579">
    <property type="component" value="Unassembled WGS sequence"/>
</dbReference>
<keyword evidence="2" id="KW-1185">Reference proteome</keyword>
<dbReference type="RefSeq" id="WP_340541550.1">
    <property type="nucleotide sequence ID" value="NZ_JBBLXS010000173.1"/>
</dbReference>
<accession>A0ABU8YPA7</accession>
<dbReference type="PANTHER" id="PTHR34849">
    <property type="entry name" value="SSL5025 PROTEIN"/>
    <property type="match status" value="1"/>
</dbReference>